<gene>
    <name evidence="12" type="ORF">MettiDRAFT_0311</name>
</gene>
<evidence type="ECO:0000256" key="1">
    <source>
        <dbReference type="ARBA" id="ARBA00004651"/>
    </source>
</evidence>
<name>W9DP50_METTI</name>
<evidence type="ECO:0000256" key="6">
    <source>
        <dbReference type="ARBA" id="ARBA00022840"/>
    </source>
</evidence>
<dbReference type="InterPro" id="IPR039421">
    <property type="entry name" value="Type_1_exporter"/>
</dbReference>
<evidence type="ECO:0000256" key="2">
    <source>
        <dbReference type="ARBA" id="ARBA00022448"/>
    </source>
</evidence>
<dbReference type="OrthoDB" id="121502at2157"/>
<dbReference type="RefSeq" id="WP_023844044.1">
    <property type="nucleotide sequence ID" value="NZ_AZAJ01000001.1"/>
</dbReference>
<comment type="subcellular location">
    <subcellularLocation>
        <location evidence="1">Cell membrane</location>
        <topology evidence="1">Multi-pass membrane protein</topology>
    </subcellularLocation>
</comment>
<evidence type="ECO:0000256" key="9">
    <source>
        <dbReference type="SAM" id="Phobius"/>
    </source>
</evidence>
<dbReference type="PANTHER" id="PTHR24221:SF654">
    <property type="entry name" value="ATP-BINDING CASSETTE SUB-FAMILY B MEMBER 6"/>
    <property type="match status" value="1"/>
</dbReference>
<dbReference type="InterPro" id="IPR027417">
    <property type="entry name" value="P-loop_NTPase"/>
</dbReference>
<feature type="transmembrane region" description="Helical" evidence="9">
    <location>
        <begin position="15"/>
        <end position="40"/>
    </location>
</feature>
<dbReference type="InterPro" id="IPR003593">
    <property type="entry name" value="AAA+_ATPase"/>
</dbReference>
<feature type="domain" description="ABC transporter" evidence="10">
    <location>
        <begin position="338"/>
        <end position="572"/>
    </location>
</feature>
<dbReference type="Pfam" id="PF00664">
    <property type="entry name" value="ABC_membrane"/>
    <property type="match status" value="1"/>
</dbReference>
<dbReference type="GO" id="GO:0140359">
    <property type="term" value="F:ABC-type transporter activity"/>
    <property type="evidence" value="ECO:0007669"/>
    <property type="project" value="InterPro"/>
</dbReference>
<dbReference type="InterPro" id="IPR011527">
    <property type="entry name" value="ABC1_TM_dom"/>
</dbReference>
<dbReference type="STRING" id="1090322.MettiDRAFT_0311"/>
<dbReference type="GO" id="GO:0016887">
    <property type="term" value="F:ATP hydrolysis activity"/>
    <property type="evidence" value="ECO:0007669"/>
    <property type="project" value="InterPro"/>
</dbReference>
<dbReference type="CDD" id="cd07346">
    <property type="entry name" value="ABC_6TM_exporters"/>
    <property type="match status" value="1"/>
</dbReference>
<reference evidence="12 13" key="1">
    <citation type="submission" date="2013-08" db="EMBL/GenBank/DDBJ databases">
        <authorList>
            <consortium name="DOE Joint Genome Institute"/>
            <person name="Eisen J."/>
            <person name="Huntemann M."/>
            <person name="Han J."/>
            <person name="Chen A."/>
            <person name="Kyrpides N."/>
            <person name="Mavromatis K."/>
            <person name="Markowitz V."/>
            <person name="Palaniappan K."/>
            <person name="Ivanova N."/>
            <person name="Schaumberg A."/>
            <person name="Pati A."/>
            <person name="Liolios K."/>
            <person name="Nordberg H.P."/>
            <person name="Cantor M.N."/>
            <person name="Hua S.X."/>
            <person name="Woyke T."/>
        </authorList>
    </citation>
    <scope>NUCLEOTIDE SEQUENCE [LARGE SCALE GENOMIC DNA]</scope>
    <source>
        <strain evidence="12 13">DSM 2278</strain>
    </source>
</reference>
<dbReference type="SMART" id="SM00382">
    <property type="entry name" value="AAA"/>
    <property type="match status" value="1"/>
</dbReference>
<evidence type="ECO:0000256" key="3">
    <source>
        <dbReference type="ARBA" id="ARBA00022475"/>
    </source>
</evidence>
<comment type="caution">
    <text evidence="12">The sequence shown here is derived from an EMBL/GenBank/DDBJ whole genome shotgun (WGS) entry which is preliminary data.</text>
</comment>
<dbReference type="EMBL" id="AZAJ01000001">
    <property type="protein sequence ID" value="ETA66908.1"/>
    <property type="molecule type" value="Genomic_DNA"/>
</dbReference>
<dbReference type="Gene3D" id="3.40.50.300">
    <property type="entry name" value="P-loop containing nucleotide triphosphate hydrolases"/>
    <property type="match status" value="1"/>
</dbReference>
<dbReference type="InterPro" id="IPR036640">
    <property type="entry name" value="ABC1_TM_sf"/>
</dbReference>
<evidence type="ECO:0000259" key="11">
    <source>
        <dbReference type="PROSITE" id="PS50929"/>
    </source>
</evidence>
<evidence type="ECO:0000256" key="8">
    <source>
        <dbReference type="ARBA" id="ARBA00023136"/>
    </source>
</evidence>
<evidence type="ECO:0000256" key="7">
    <source>
        <dbReference type="ARBA" id="ARBA00022989"/>
    </source>
</evidence>
<dbReference type="PROSITE" id="PS50929">
    <property type="entry name" value="ABC_TM1F"/>
    <property type="match status" value="1"/>
</dbReference>
<evidence type="ECO:0000259" key="10">
    <source>
        <dbReference type="PROSITE" id="PS50893"/>
    </source>
</evidence>
<dbReference type="PROSITE" id="PS00211">
    <property type="entry name" value="ABC_TRANSPORTER_1"/>
    <property type="match status" value="1"/>
</dbReference>
<keyword evidence="5" id="KW-0547">Nucleotide-binding</keyword>
<proteinExistence type="predicted"/>
<keyword evidence="13" id="KW-1185">Reference proteome</keyword>
<sequence>MELLLETFKQKKIEFILSVILAALGSVLYIVPYVIIFYIIRYYLNAGVNASFEPVIEMLFYGFLAIVLRYILVISSFVSSHIAAFDLLYIIRKRLTEHIGTLPMGFWSSNNTGRVRKIIQEDVETIENFVAHHIPDMVSGLVLPLVTLAFLFTVDWRLAIAAAIPLPLGLILVKMMWSGAGTGQQRRESFREYHDSLEKMNSTSVEYVQGMPAVKVFNLTLDSFRRLKFSVLDYRKFVLKISKKSTPYWATFSAIVVGGGIFVIPTGLYLLQMGEINVSTMILFLLLGTGCMCEFIPFIMTVSHSEYIFEGAKRIESILNEKPLPEPSSPIIPDRYGIELNDVCFRYHNSEVLSNINTVIPEGSFTAIVGPSGAGKTTLVNLMARMWDVSCGTIRIGGIDLRDMGTAGVNRTVGTVFQEVQMLTDTVRENIRMGKTDVTQESIEKAARAAACHDFILSLPNGYDTVIGEGGEVHLSGGEKQRIALARVILKDPPVILLDEASSYADAENETRMQEAFSKLMAGKTVVVIAHRLSTIVNADSILVVNHGEVEEQGTHDQLLENKGLYYQMWKAHTKARHWKLSDKESD</sequence>
<evidence type="ECO:0000313" key="12">
    <source>
        <dbReference type="EMBL" id="ETA66908.1"/>
    </source>
</evidence>
<dbReference type="SUPFAM" id="SSF90123">
    <property type="entry name" value="ABC transporter transmembrane region"/>
    <property type="match status" value="1"/>
</dbReference>
<accession>W9DP50</accession>
<keyword evidence="2" id="KW-0813">Transport</keyword>
<dbReference type="FunFam" id="3.40.50.300:FF:000221">
    <property type="entry name" value="Multidrug ABC transporter ATP-binding protein"/>
    <property type="match status" value="1"/>
</dbReference>
<keyword evidence="4 9" id="KW-0812">Transmembrane</keyword>
<feature type="transmembrane region" description="Helical" evidence="9">
    <location>
        <begin position="134"/>
        <end position="152"/>
    </location>
</feature>
<dbReference type="AlphaFoldDB" id="W9DP50"/>
<dbReference type="GeneID" id="96961017"/>
<feature type="transmembrane region" description="Helical" evidence="9">
    <location>
        <begin position="158"/>
        <end position="177"/>
    </location>
</feature>
<dbReference type="InterPro" id="IPR017871">
    <property type="entry name" value="ABC_transporter-like_CS"/>
</dbReference>
<dbReference type="PANTHER" id="PTHR24221">
    <property type="entry name" value="ATP-BINDING CASSETTE SUB-FAMILY B"/>
    <property type="match status" value="1"/>
</dbReference>
<keyword evidence="7 9" id="KW-1133">Transmembrane helix</keyword>
<dbReference type="SUPFAM" id="SSF52540">
    <property type="entry name" value="P-loop containing nucleoside triphosphate hydrolases"/>
    <property type="match status" value="1"/>
</dbReference>
<evidence type="ECO:0000256" key="5">
    <source>
        <dbReference type="ARBA" id="ARBA00022741"/>
    </source>
</evidence>
<dbReference type="GO" id="GO:0005524">
    <property type="term" value="F:ATP binding"/>
    <property type="evidence" value="ECO:0007669"/>
    <property type="project" value="UniProtKB-KW"/>
</dbReference>
<dbReference type="Gene3D" id="1.20.1560.10">
    <property type="entry name" value="ABC transporter type 1, transmembrane domain"/>
    <property type="match status" value="1"/>
</dbReference>
<organism evidence="12 13">
    <name type="scientific">Methanolobus tindarius DSM 2278</name>
    <dbReference type="NCBI Taxonomy" id="1090322"/>
    <lineage>
        <taxon>Archaea</taxon>
        <taxon>Methanobacteriati</taxon>
        <taxon>Methanobacteriota</taxon>
        <taxon>Stenosarchaea group</taxon>
        <taxon>Methanomicrobia</taxon>
        <taxon>Methanosarcinales</taxon>
        <taxon>Methanosarcinaceae</taxon>
        <taxon>Methanolobus</taxon>
    </lineage>
</organism>
<keyword evidence="6" id="KW-0067">ATP-binding</keyword>
<protein>
    <submittedName>
        <fullName evidence="12">ABC-type multidrug transport system, ATPase and permease component</fullName>
    </submittedName>
</protein>
<dbReference type="GO" id="GO:0005886">
    <property type="term" value="C:plasma membrane"/>
    <property type="evidence" value="ECO:0007669"/>
    <property type="project" value="UniProtKB-SubCell"/>
</dbReference>
<dbReference type="InterPro" id="IPR003439">
    <property type="entry name" value="ABC_transporter-like_ATP-bd"/>
</dbReference>
<feature type="transmembrane region" description="Helical" evidence="9">
    <location>
        <begin position="60"/>
        <end position="85"/>
    </location>
</feature>
<evidence type="ECO:0000256" key="4">
    <source>
        <dbReference type="ARBA" id="ARBA00022692"/>
    </source>
</evidence>
<dbReference type="Pfam" id="PF00005">
    <property type="entry name" value="ABC_tran"/>
    <property type="match status" value="1"/>
</dbReference>
<feature type="transmembrane region" description="Helical" evidence="9">
    <location>
        <begin position="248"/>
        <end position="270"/>
    </location>
</feature>
<keyword evidence="3" id="KW-1003">Cell membrane</keyword>
<feature type="domain" description="ABC transmembrane type-1" evidence="11">
    <location>
        <begin position="16"/>
        <end position="287"/>
    </location>
</feature>
<dbReference type="Proteomes" id="UP000019483">
    <property type="component" value="Unassembled WGS sequence"/>
</dbReference>
<feature type="transmembrane region" description="Helical" evidence="9">
    <location>
        <begin position="276"/>
        <end position="299"/>
    </location>
</feature>
<evidence type="ECO:0000313" key="13">
    <source>
        <dbReference type="Proteomes" id="UP000019483"/>
    </source>
</evidence>
<keyword evidence="8 9" id="KW-0472">Membrane</keyword>
<dbReference type="PROSITE" id="PS50893">
    <property type="entry name" value="ABC_TRANSPORTER_2"/>
    <property type="match status" value="1"/>
</dbReference>